<name>A0A0A9ERI7_ARUDO</name>
<evidence type="ECO:0000256" key="1">
    <source>
        <dbReference type="SAM" id="MobiDB-lite"/>
    </source>
</evidence>
<protein>
    <submittedName>
        <fullName evidence="2">Uncharacterized protein</fullName>
    </submittedName>
</protein>
<accession>A0A0A9ERI7</accession>
<feature type="compositionally biased region" description="Basic and acidic residues" evidence="1">
    <location>
        <begin position="83"/>
        <end position="93"/>
    </location>
</feature>
<dbReference type="AlphaFoldDB" id="A0A0A9ERI7"/>
<sequence length="286" mass="31631">MNMAPLIQGERIAEYEVHGAFDIAVPVVVPAQVIVERVLRAQEVASHERGVVRRYPQRHPLLAQRARLRHRGRVLEGDVLGDEEGRVHGERGGGEGADGAPPGPGLVRRVAPLHHRLVGAGPLDGDERAHRRDVHLLRVCAGIDLDDDAGEVDERQRVDGGLDGCEGAGRRALVHHDRARGQERAVEDAVERAVPEAAHEPHPPRELPLDRLRPRRVHRVRLRGRVLRPRPQAPRVRVPLPVPAGSDVARRDEQRHGDAEQEPRPRRRGHRNGERGGGGHPVSCNN</sequence>
<feature type="compositionally biased region" description="Basic and acidic residues" evidence="1">
    <location>
        <begin position="248"/>
        <end position="264"/>
    </location>
</feature>
<feature type="region of interest" description="Disordered" evidence="1">
    <location>
        <begin position="79"/>
        <end position="103"/>
    </location>
</feature>
<reference evidence="2" key="1">
    <citation type="submission" date="2014-09" db="EMBL/GenBank/DDBJ databases">
        <authorList>
            <person name="Magalhaes I.L.F."/>
            <person name="Oliveira U."/>
            <person name="Santos F.R."/>
            <person name="Vidigal T.H.D.A."/>
            <person name="Brescovit A.D."/>
            <person name="Santos A.J."/>
        </authorList>
    </citation>
    <scope>NUCLEOTIDE SEQUENCE</scope>
    <source>
        <tissue evidence="2">Shoot tissue taken approximately 20 cm above the soil surface</tissue>
    </source>
</reference>
<evidence type="ECO:0000313" key="2">
    <source>
        <dbReference type="EMBL" id="JAE03380.1"/>
    </source>
</evidence>
<organism evidence="2">
    <name type="scientific">Arundo donax</name>
    <name type="common">Giant reed</name>
    <name type="synonym">Donax arundinaceus</name>
    <dbReference type="NCBI Taxonomy" id="35708"/>
    <lineage>
        <taxon>Eukaryota</taxon>
        <taxon>Viridiplantae</taxon>
        <taxon>Streptophyta</taxon>
        <taxon>Embryophyta</taxon>
        <taxon>Tracheophyta</taxon>
        <taxon>Spermatophyta</taxon>
        <taxon>Magnoliopsida</taxon>
        <taxon>Liliopsida</taxon>
        <taxon>Poales</taxon>
        <taxon>Poaceae</taxon>
        <taxon>PACMAD clade</taxon>
        <taxon>Arundinoideae</taxon>
        <taxon>Arundineae</taxon>
        <taxon>Arundo</taxon>
    </lineage>
</organism>
<proteinExistence type="predicted"/>
<feature type="region of interest" description="Disordered" evidence="1">
    <location>
        <begin position="177"/>
        <end position="286"/>
    </location>
</feature>
<feature type="compositionally biased region" description="Basic residues" evidence="1">
    <location>
        <begin position="213"/>
        <end position="228"/>
    </location>
</feature>
<reference evidence="2" key="2">
    <citation type="journal article" date="2015" name="Data Brief">
        <title>Shoot transcriptome of the giant reed, Arundo donax.</title>
        <authorList>
            <person name="Barrero R.A."/>
            <person name="Guerrero F.D."/>
            <person name="Moolhuijzen P."/>
            <person name="Goolsby J.A."/>
            <person name="Tidwell J."/>
            <person name="Bellgard S.E."/>
            <person name="Bellgard M.I."/>
        </authorList>
    </citation>
    <scope>NUCLEOTIDE SEQUENCE</scope>
    <source>
        <tissue evidence="2">Shoot tissue taken approximately 20 cm above the soil surface</tissue>
    </source>
</reference>
<feature type="compositionally biased region" description="Basic and acidic residues" evidence="1">
    <location>
        <begin position="177"/>
        <end position="212"/>
    </location>
</feature>
<feature type="compositionally biased region" description="Low complexity" evidence="1">
    <location>
        <begin position="229"/>
        <end position="239"/>
    </location>
</feature>
<dbReference type="EMBL" id="GBRH01194516">
    <property type="protein sequence ID" value="JAE03380.1"/>
    <property type="molecule type" value="Transcribed_RNA"/>
</dbReference>